<keyword evidence="1 2" id="KW-0694">RNA-binding</keyword>
<evidence type="ECO:0000256" key="1">
    <source>
        <dbReference type="ARBA" id="ARBA00022884"/>
    </source>
</evidence>
<feature type="domain" description="K Homology" evidence="3">
    <location>
        <begin position="106"/>
        <end position="214"/>
    </location>
</feature>
<dbReference type="PROSITE" id="PS50084">
    <property type="entry name" value="KH_TYPE_1"/>
    <property type="match status" value="1"/>
</dbReference>
<protein>
    <recommendedName>
        <fullName evidence="3">K Homology domain-containing protein</fullName>
    </recommendedName>
</protein>
<evidence type="ECO:0000313" key="5">
    <source>
        <dbReference type="Proteomes" id="UP000494206"/>
    </source>
</evidence>
<proteinExistence type="predicted"/>
<dbReference type="Pfam" id="PF22675">
    <property type="entry name" value="KH-I_KHDC4-BBP"/>
    <property type="match status" value="1"/>
</dbReference>
<evidence type="ECO:0000313" key="4">
    <source>
        <dbReference type="EMBL" id="CAB3406006.1"/>
    </source>
</evidence>
<name>A0A8S1EX56_9PELO</name>
<dbReference type="GO" id="GO:0003729">
    <property type="term" value="F:mRNA binding"/>
    <property type="evidence" value="ECO:0007669"/>
    <property type="project" value="TreeGrafter"/>
</dbReference>
<reference evidence="4 5" key="1">
    <citation type="submission" date="2020-04" db="EMBL/GenBank/DDBJ databases">
        <authorList>
            <person name="Laetsch R D."/>
            <person name="Stevens L."/>
            <person name="Kumar S."/>
            <person name="Blaxter L. M."/>
        </authorList>
    </citation>
    <scope>NUCLEOTIDE SEQUENCE [LARGE SCALE GENOMIC DNA]</scope>
</reference>
<accession>A0A8S1EX56</accession>
<keyword evidence="5" id="KW-1185">Reference proteome</keyword>
<dbReference type="PANTHER" id="PTHR11208:SF103">
    <property type="entry name" value="K HOMOLOGY DOMAIN-CONTAINING PROTEIN"/>
    <property type="match status" value="1"/>
</dbReference>
<dbReference type="Proteomes" id="UP000494206">
    <property type="component" value="Unassembled WGS sequence"/>
</dbReference>
<dbReference type="SUPFAM" id="SSF54791">
    <property type="entry name" value="Eukaryotic type KH-domain (KH-domain type I)"/>
    <property type="match status" value="1"/>
</dbReference>
<dbReference type="InterPro" id="IPR036612">
    <property type="entry name" value="KH_dom_type_1_sf"/>
</dbReference>
<dbReference type="AlphaFoldDB" id="A0A8S1EX56"/>
<evidence type="ECO:0000259" key="3">
    <source>
        <dbReference type="SMART" id="SM00322"/>
    </source>
</evidence>
<evidence type="ECO:0000256" key="2">
    <source>
        <dbReference type="PROSITE-ProRule" id="PRU00117"/>
    </source>
</evidence>
<gene>
    <name evidence="4" type="ORF">CBOVIS_LOCUS8136</name>
</gene>
<dbReference type="SMART" id="SM00322">
    <property type="entry name" value="KH"/>
    <property type="match status" value="1"/>
</dbReference>
<dbReference type="Gene3D" id="3.30.1370.10">
    <property type="entry name" value="K Homology domain, type 1"/>
    <property type="match status" value="1"/>
</dbReference>
<dbReference type="InterPro" id="IPR055256">
    <property type="entry name" value="KH_1_KHDC4/BBP-like"/>
</dbReference>
<sequence>MMSSVDNRQNNNSIEDNKVDEVTAALLTPPATDFSKKAASGVSTASIRTEVFPTDHSISAEGDNCYGRDHLFQNPSEFEPLYESAEFTKNYHSGDFAHQITKENRITITETLYVPVKKYPKYNFVGRILGPRGMTVKQLEKETGCKIFVRGRASNMAFNPHTKMMRGGVISNKSSLSTISQGALTDDPLHVYIEVTDYETNAKRKMSSAVSIIKDLLSPPADGKDELKRQQLVDISLINGTYRPTPATANSVHRPRRINHAAPNVTLDPTSAPIEELQRMTLNRNDNAQKLEAKNHAYRIPQQRKWHSPRGFEQDAEEYANSTSSREYVTDIVNKTKQAARVIFKDDGTCDEESTRIGRPLSPATVAESLKLVQSLIDSHKNIPIGKIGEPQSTHSIVDHPVLDPTPVLQPPIDYSYYPAHMTSVSDSQAYMYPPPQQMVDFIPSPYYPSRQSDSMPLPPPPPPMPLYPLPGLVYMLPGSYIEKFVPQGY</sequence>
<dbReference type="InterPro" id="IPR004087">
    <property type="entry name" value="KH_dom"/>
</dbReference>
<dbReference type="EMBL" id="CADEPM010000005">
    <property type="protein sequence ID" value="CAB3406006.1"/>
    <property type="molecule type" value="Genomic_DNA"/>
</dbReference>
<comment type="caution">
    <text evidence="4">The sequence shown here is derived from an EMBL/GenBank/DDBJ whole genome shotgun (WGS) entry which is preliminary data.</text>
</comment>
<dbReference type="OrthoDB" id="6777263at2759"/>
<dbReference type="GO" id="GO:0005634">
    <property type="term" value="C:nucleus"/>
    <property type="evidence" value="ECO:0007669"/>
    <property type="project" value="TreeGrafter"/>
</dbReference>
<dbReference type="PANTHER" id="PTHR11208">
    <property type="entry name" value="RNA-BINDING PROTEIN RELATED"/>
    <property type="match status" value="1"/>
</dbReference>
<dbReference type="GO" id="GO:0048024">
    <property type="term" value="P:regulation of mRNA splicing, via spliceosome"/>
    <property type="evidence" value="ECO:0007669"/>
    <property type="project" value="TreeGrafter"/>
</dbReference>
<dbReference type="InterPro" id="IPR045071">
    <property type="entry name" value="BBP-like"/>
</dbReference>
<organism evidence="4 5">
    <name type="scientific">Caenorhabditis bovis</name>
    <dbReference type="NCBI Taxonomy" id="2654633"/>
    <lineage>
        <taxon>Eukaryota</taxon>
        <taxon>Metazoa</taxon>
        <taxon>Ecdysozoa</taxon>
        <taxon>Nematoda</taxon>
        <taxon>Chromadorea</taxon>
        <taxon>Rhabditida</taxon>
        <taxon>Rhabditina</taxon>
        <taxon>Rhabditomorpha</taxon>
        <taxon>Rhabditoidea</taxon>
        <taxon>Rhabditidae</taxon>
        <taxon>Peloderinae</taxon>
        <taxon>Caenorhabditis</taxon>
    </lineage>
</organism>